<evidence type="ECO:0000313" key="2">
    <source>
        <dbReference type="Proteomes" id="UP000637239"/>
    </source>
</evidence>
<reference evidence="1" key="1">
    <citation type="submission" date="2021-01" db="EMBL/GenBank/DDBJ databases">
        <authorList>
            <consortium name="Aspergillus chevalieri M1 genome sequencing consortium"/>
            <person name="Kazuki M."/>
            <person name="Futagami T."/>
        </authorList>
    </citation>
    <scope>NUCLEOTIDE SEQUENCE</scope>
    <source>
        <strain evidence="1">M1</strain>
    </source>
</reference>
<proteinExistence type="predicted"/>
<dbReference type="KEGG" id="ache:ACHE_20397A"/>
<protein>
    <submittedName>
        <fullName evidence="1">Uncharacterized protein</fullName>
    </submittedName>
</protein>
<organism evidence="1 2">
    <name type="scientific">Aspergillus chevalieri</name>
    <name type="common">Eurotium chevalieri</name>
    <dbReference type="NCBI Taxonomy" id="182096"/>
    <lineage>
        <taxon>Eukaryota</taxon>
        <taxon>Fungi</taxon>
        <taxon>Dikarya</taxon>
        <taxon>Ascomycota</taxon>
        <taxon>Pezizomycotina</taxon>
        <taxon>Eurotiomycetes</taxon>
        <taxon>Eurotiomycetidae</taxon>
        <taxon>Eurotiales</taxon>
        <taxon>Aspergillaceae</taxon>
        <taxon>Aspergillus</taxon>
        <taxon>Aspergillus subgen. Aspergillus</taxon>
    </lineage>
</organism>
<evidence type="ECO:0000313" key="1">
    <source>
        <dbReference type="EMBL" id="BCR84939.1"/>
    </source>
</evidence>
<dbReference type="EMBL" id="AP024417">
    <property type="protein sequence ID" value="BCR84939.1"/>
    <property type="molecule type" value="Genomic_DNA"/>
</dbReference>
<reference evidence="1" key="2">
    <citation type="submission" date="2021-02" db="EMBL/GenBank/DDBJ databases">
        <title>Aspergillus chevalieri M1 genome sequence.</title>
        <authorList>
            <person name="Kadooka C."/>
            <person name="Mori K."/>
            <person name="Futagami T."/>
        </authorList>
    </citation>
    <scope>NUCLEOTIDE SEQUENCE</scope>
    <source>
        <strain evidence="1">M1</strain>
    </source>
</reference>
<dbReference type="GeneID" id="66979298"/>
<accession>A0A7R7VJH4</accession>
<dbReference type="RefSeq" id="XP_043133461.1">
    <property type="nucleotide sequence ID" value="XM_043284695.1"/>
</dbReference>
<gene>
    <name evidence="1" type="ORF">ACHE_20397A</name>
</gene>
<dbReference type="AlphaFoldDB" id="A0A7R7VJH4"/>
<name>A0A7R7VJH4_ASPCH</name>
<keyword evidence="2" id="KW-1185">Reference proteome</keyword>
<sequence>MIDPLVRVVNLPGRSNFGKILVQRSQTTLISRFQGTHTIINHSSFHYVQVLREKGNVVIVGPRQWVILISLARIHNNAEDTMDGSRLRHAMHMYDVRPNNTHTTRARVRVSVVSIKLQRDAKMIVRVSVRLSKVPRNKGPLTSGCIEYSIIPTS</sequence>
<dbReference type="Proteomes" id="UP000637239">
    <property type="component" value="Chromosome 2"/>
</dbReference>